<sequence>MDSLREDADQYADVDGGDMQDNGKEKQIIYPDTPGGRKKRLCMFTKVREYCLHQEKSLK</sequence>
<evidence type="ECO:0000313" key="1">
    <source>
        <dbReference type="EMBL" id="KAI8433593.1"/>
    </source>
</evidence>
<dbReference type="EMBL" id="CM046129">
    <property type="protein sequence ID" value="KAI8433593.1"/>
    <property type="molecule type" value="Genomic_DNA"/>
</dbReference>
<gene>
    <name evidence="1" type="ORF">MSG28_015614</name>
</gene>
<evidence type="ECO:0000313" key="2">
    <source>
        <dbReference type="Proteomes" id="UP001064048"/>
    </source>
</evidence>
<proteinExistence type="predicted"/>
<accession>A0ACC0KAT9</accession>
<dbReference type="Proteomes" id="UP001064048">
    <property type="component" value="Chromosome 29"/>
</dbReference>
<comment type="caution">
    <text evidence="1">The sequence shown here is derived from an EMBL/GenBank/DDBJ whole genome shotgun (WGS) entry which is preliminary data.</text>
</comment>
<organism evidence="1 2">
    <name type="scientific">Choristoneura fumiferana</name>
    <name type="common">Spruce budworm moth</name>
    <name type="synonym">Archips fumiferana</name>
    <dbReference type="NCBI Taxonomy" id="7141"/>
    <lineage>
        <taxon>Eukaryota</taxon>
        <taxon>Metazoa</taxon>
        <taxon>Ecdysozoa</taxon>
        <taxon>Arthropoda</taxon>
        <taxon>Hexapoda</taxon>
        <taxon>Insecta</taxon>
        <taxon>Pterygota</taxon>
        <taxon>Neoptera</taxon>
        <taxon>Endopterygota</taxon>
        <taxon>Lepidoptera</taxon>
        <taxon>Glossata</taxon>
        <taxon>Ditrysia</taxon>
        <taxon>Tortricoidea</taxon>
        <taxon>Tortricidae</taxon>
        <taxon>Tortricinae</taxon>
        <taxon>Choristoneura</taxon>
    </lineage>
</organism>
<name>A0ACC0KAT9_CHOFU</name>
<keyword evidence="2" id="KW-1185">Reference proteome</keyword>
<reference evidence="1 2" key="1">
    <citation type="journal article" date="2022" name="Genome Biol. Evol.">
        <title>The Spruce Budworm Genome: Reconstructing the Evolutionary History of Antifreeze Proteins.</title>
        <authorList>
            <person name="Beliveau C."/>
            <person name="Gagne P."/>
            <person name="Picq S."/>
            <person name="Vernygora O."/>
            <person name="Keeling C.I."/>
            <person name="Pinkney K."/>
            <person name="Doucet D."/>
            <person name="Wen F."/>
            <person name="Johnston J.S."/>
            <person name="Maaroufi H."/>
            <person name="Boyle B."/>
            <person name="Laroche J."/>
            <person name="Dewar K."/>
            <person name="Juretic N."/>
            <person name="Blackburn G."/>
            <person name="Nisole A."/>
            <person name="Brunet B."/>
            <person name="Brandao M."/>
            <person name="Lumley L."/>
            <person name="Duan J."/>
            <person name="Quan G."/>
            <person name="Lucarotti C.J."/>
            <person name="Roe A.D."/>
            <person name="Sperling F.A.H."/>
            <person name="Levesque R.C."/>
            <person name="Cusson M."/>
        </authorList>
    </citation>
    <scope>NUCLEOTIDE SEQUENCE [LARGE SCALE GENOMIC DNA]</scope>
    <source>
        <strain evidence="1">Glfc:IPQL:Cfum</strain>
    </source>
</reference>
<protein>
    <submittedName>
        <fullName evidence="1">Uncharacterized protein</fullName>
    </submittedName>
</protein>